<keyword evidence="2" id="KW-0732">Signal</keyword>
<organism evidence="3 4">
    <name type="scientific">Pristionchus entomophagus</name>
    <dbReference type="NCBI Taxonomy" id="358040"/>
    <lineage>
        <taxon>Eukaryota</taxon>
        <taxon>Metazoa</taxon>
        <taxon>Ecdysozoa</taxon>
        <taxon>Nematoda</taxon>
        <taxon>Chromadorea</taxon>
        <taxon>Rhabditida</taxon>
        <taxon>Rhabditina</taxon>
        <taxon>Diplogasteromorpha</taxon>
        <taxon>Diplogasteroidea</taxon>
        <taxon>Neodiplogasteridae</taxon>
        <taxon>Pristionchus</taxon>
    </lineage>
</organism>
<feature type="compositionally biased region" description="Pro residues" evidence="1">
    <location>
        <begin position="50"/>
        <end position="94"/>
    </location>
</feature>
<feature type="region of interest" description="Disordered" evidence="1">
    <location>
        <begin position="50"/>
        <end position="143"/>
    </location>
</feature>
<dbReference type="EMBL" id="BTSX01000001">
    <property type="protein sequence ID" value="GMS81991.1"/>
    <property type="molecule type" value="Genomic_DNA"/>
</dbReference>
<keyword evidence="4" id="KW-1185">Reference proteome</keyword>
<dbReference type="AlphaFoldDB" id="A0AAV5SF78"/>
<accession>A0AAV5SF78</accession>
<reference evidence="3" key="1">
    <citation type="submission" date="2023-10" db="EMBL/GenBank/DDBJ databases">
        <title>Genome assembly of Pristionchus species.</title>
        <authorList>
            <person name="Yoshida K."/>
            <person name="Sommer R.J."/>
        </authorList>
    </citation>
    <scope>NUCLEOTIDE SEQUENCE</scope>
    <source>
        <strain evidence="3">RS0144</strain>
    </source>
</reference>
<proteinExistence type="predicted"/>
<feature type="compositionally biased region" description="Low complexity" evidence="1">
    <location>
        <begin position="116"/>
        <end position="128"/>
    </location>
</feature>
<dbReference type="Proteomes" id="UP001432027">
    <property type="component" value="Unassembled WGS sequence"/>
</dbReference>
<gene>
    <name evidence="3" type="ORF">PENTCL1PPCAC_4166</name>
</gene>
<evidence type="ECO:0000256" key="2">
    <source>
        <dbReference type="SAM" id="SignalP"/>
    </source>
</evidence>
<evidence type="ECO:0000313" key="4">
    <source>
        <dbReference type="Proteomes" id="UP001432027"/>
    </source>
</evidence>
<feature type="signal peptide" evidence="2">
    <location>
        <begin position="1"/>
        <end position="15"/>
    </location>
</feature>
<sequence>MKLLVFSSLLCMSSAHFLGLPDPLGLFGPKCPQPEPCVCVCDKHDTYVPPPPPPPPHYPVKPSYQAPPPPPPVAYQEAPPPSYVPAPYVPPPPTDYQTPPTYHSGPVAPNMPVYNSGMDSMGPPGSSPNYVPEFKARRKAAKQ</sequence>
<feature type="chain" id="PRO_5043596320" evidence="2">
    <location>
        <begin position="16"/>
        <end position="143"/>
    </location>
</feature>
<protein>
    <submittedName>
        <fullName evidence="3">Uncharacterized protein</fullName>
    </submittedName>
</protein>
<evidence type="ECO:0000313" key="3">
    <source>
        <dbReference type="EMBL" id="GMS81991.1"/>
    </source>
</evidence>
<comment type="caution">
    <text evidence="3">The sequence shown here is derived from an EMBL/GenBank/DDBJ whole genome shotgun (WGS) entry which is preliminary data.</text>
</comment>
<name>A0AAV5SF78_9BILA</name>
<evidence type="ECO:0000256" key="1">
    <source>
        <dbReference type="SAM" id="MobiDB-lite"/>
    </source>
</evidence>